<proteinExistence type="predicted"/>
<feature type="non-terminal residue" evidence="2">
    <location>
        <position position="1"/>
    </location>
</feature>
<keyword evidence="3" id="KW-1185">Reference proteome</keyword>
<accession>S8D475</accession>
<evidence type="ECO:0000313" key="2">
    <source>
        <dbReference type="EMBL" id="EPS74534.1"/>
    </source>
</evidence>
<gene>
    <name evidence="2" type="ORF">M569_00251</name>
</gene>
<reference evidence="2 3" key="1">
    <citation type="journal article" date="2013" name="BMC Genomics">
        <title>The miniature genome of a carnivorous plant Genlisea aurea contains a low number of genes and short non-coding sequences.</title>
        <authorList>
            <person name="Leushkin E.V."/>
            <person name="Sutormin R.A."/>
            <person name="Nabieva E.R."/>
            <person name="Penin A.A."/>
            <person name="Kondrashov A.S."/>
            <person name="Logacheva M.D."/>
        </authorList>
    </citation>
    <scope>NUCLEOTIDE SEQUENCE [LARGE SCALE GENOMIC DNA]</scope>
</reference>
<comment type="caution">
    <text evidence="2">The sequence shown here is derived from an EMBL/GenBank/DDBJ whole genome shotgun (WGS) entry which is preliminary data.</text>
</comment>
<organism evidence="2 3">
    <name type="scientific">Genlisea aurea</name>
    <dbReference type="NCBI Taxonomy" id="192259"/>
    <lineage>
        <taxon>Eukaryota</taxon>
        <taxon>Viridiplantae</taxon>
        <taxon>Streptophyta</taxon>
        <taxon>Embryophyta</taxon>
        <taxon>Tracheophyta</taxon>
        <taxon>Spermatophyta</taxon>
        <taxon>Magnoliopsida</taxon>
        <taxon>eudicotyledons</taxon>
        <taxon>Gunneridae</taxon>
        <taxon>Pentapetalae</taxon>
        <taxon>asterids</taxon>
        <taxon>lamiids</taxon>
        <taxon>Lamiales</taxon>
        <taxon>Lentibulariaceae</taxon>
        <taxon>Genlisea</taxon>
    </lineage>
</organism>
<dbReference type="OrthoDB" id="1536473at2759"/>
<sequence length="113" mass="12359">LEMGAGLKKDLRVSRVGPGGSLNAFFFLLIGGSYFTKTCQGKAEEAKKHTWRAQYNGELYAAFGKDESLPNKESLDSFPIGWTVGAMIYFTGEVSGSSPGWPSCAREKNRRSI</sequence>
<evidence type="ECO:0000313" key="3">
    <source>
        <dbReference type="Proteomes" id="UP000015453"/>
    </source>
</evidence>
<evidence type="ECO:0000256" key="1">
    <source>
        <dbReference type="SAM" id="MobiDB-lite"/>
    </source>
</evidence>
<name>S8D475_9LAMI</name>
<dbReference type="EMBL" id="AUSU01000056">
    <property type="protein sequence ID" value="EPS74534.1"/>
    <property type="molecule type" value="Genomic_DNA"/>
</dbReference>
<dbReference type="AlphaFoldDB" id="S8D475"/>
<dbReference type="Proteomes" id="UP000015453">
    <property type="component" value="Unassembled WGS sequence"/>
</dbReference>
<protein>
    <submittedName>
        <fullName evidence="2">Uncharacterized protein</fullName>
    </submittedName>
</protein>
<feature type="region of interest" description="Disordered" evidence="1">
    <location>
        <begin position="94"/>
        <end position="113"/>
    </location>
</feature>